<comment type="similarity">
    <text evidence="2">Belongs to the binding-protein-dependent transport system permease family. FecCD subfamily.</text>
</comment>
<dbReference type="SUPFAM" id="SSF81345">
    <property type="entry name" value="ABC transporter involved in vitamin B12 uptake, BtuC"/>
    <property type="match status" value="1"/>
</dbReference>
<accession>A0A0K2H2E6</accession>
<protein>
    <submittedName>
        <fullName evidence="8">ABC transporter permease</fullName>
    </submittedName>
</protein>
<keyword evidence="7" id="KW-0472">Membrane</keyword>
<dbReference type="GO" id="GO:0033214">
    <property type="term" value="P:siderophore-iron import into cell"/>
    <property type="evidence" value="ECO:0007669"/>
    <property type="project" value="TreeGrafter"/>
</dbReference>
<reference evidence="8 9" key="1">
    <citation type="submission" date="2013-10" db="EMBL/GenBank/DDBJ databases">
        <title>Complete genome sequence of Corynebacterium lactis DSM 45799(T), isolated from raw cow milk.</title>
        <authorList>
            <person name="Ruckert C."/>
            <person name="Albersmeier A."/>
            <person name="Lipski A."/>
            <person name="Kalinowski J."/>
        </authorList>
    </citation>
    <scope>NUCLEOTIDE SEQUENCE [LARGE SCALE GENOMIC DNA]</scope>
    <source>
        <strain evidence="8 9">RW2-5</strain>
    </source>
</reference>
<dbReference type="InterPro" id="IPR037294">
    <property type="entry name" value="ABC_BtuC-like"/>
</dbReference>
<keyword evidence="3" id="KW-0813">Transport</keyword>
<sequence>MSLETGARQNTEATMPLADSLRRARRVHATGYAMRVMALVVVVGTLWLASLMFGETTYSLGEVARVVVGQTVPGASFSVGELRLPRASIAVAAGLAFGMAGMVFQTLLRNQLASPDIIGISSAAAAAGVTAIVLFQAGAVVVGSSALAVSLLVAVAIYLLSTGCGRLAGGHGRGFSGARLILIGIGVGTMLQSWTTYVLSRAAAWDMPTATRWLTGSLNNVAFERGWPVLAVVAVAVPLAAVASHQLACMRLGQDMAKSLGIRSAVVRVGLMVGAVLLVAVATSVCGPVAFVAFMSGPIAARLFRPGPALIIPAGLVGAILVLGADLAGQFLFGTRYPVGVVTGALGAPFLIYLLIRSRA</sequence>
<dbReference type="InterPro" id="IPR000522">
    <property type="entry name" value="ABC_transptr_permease_BtuC"/>
</dbReference>
<dbReference type="GO" id="GO:0005886">
    <property type="term" value="C:plasma membrane"/>
    <property type="evidence" value="ECO:0007669"/>
    <property type="project" value="UniProtKB-SubCell"/>
</dbReference>
<evidence type="ECO:0000313" key="9">
    <source>
        <dbReference type="Proteomes" id="UP000058446"/>
    </source>
</evidence>
<evidence type="ECO:0000256" key="3">
    <source>
        <dbReference type="ARBA" id="ARBA00022448"/>
    </source>
</evidence>
<dbReference type="KEGG" id="clw:CLAC_11640"/>
<dbReference type="PANTHER" id="PTHR30472">
    <property type="entry name" value="FERRIC ENTEROBACTIN TRANSPORT SYSTEM PERMEASE PROTEIN"/>
    <property type="match status" value="1"/>
</dbReference>
<evidence type="ECO:0000256" key="4">
    <source>
        <dbReference type="ARBA" id="ARBA00022475"/>
    </source>
</evidence>
<comment type="subcellular location">
    <subcellularLocation>
        <location evidence="1">Cell membrane</location>
        <topology evidence="1">Multi-pass membrane protein</topology>
    </subcellularLocation>
</comment>
<evidence type="ECO:0000313" key="8">
    <source>
        <dbReference type="EMBL" id="ALA68220.1"/>
    </source>
</evidence>
<dbReference type="STRING" id="1408189.CLAC_11640"/>
<keyword evidence="4" id="KW-1003">Cell membrane</keyword>
<evidence type="ECO:0000256" key="1">
    <source>
        <dbReference type="ARBA" id="ARBA00004651"/>
    </source>
</evidence>
<dbReference type="EMBL" id="CP006841">
    <property type="protein sequence ID" value="ALA68220.1"/>
    <property type="molecule type" value="Genomic_DNA"/>
</dbReference>
<evidence type="ECO:0000256" key="6">
    <source>
        <dbReference type="ARBA" id="ARBA00022989"/>
    </source>
</evidence>
<organism evidence="8 9">
    <name type="scientific">Corynebacterium lactis RW2-5</name>
    <dbReference type="NCBI Taxonomy" id="1408189"/>
    <lineage>
        <taxon>Bacteria</taxon>
        <taxon>Bacillati</taxon>
        <taxon>Actinomycetota</taxon>
        <taxon>Actinomycetes</taxon>
        <taxon>Mycobacteriales</taxon>
        <taxon>Corynebacteriaceae</taxon>
        <taxon>Corynebacterium</taxon>
    </lineage>
</organism>
<keyword evidence="6" id="KW-1133">Transmembrane helix</keyword>
<dbReference type="Proteomes" id="UP000058446">
    <property type="component" value="Chromosome"/>
</dbReference>
<dbReference type="PATRIC" id="fig|1408189.4.peg.2349"/>
<evidence type="ECO:0000256" key="5">
    <source>
        <dbReference type="ARBA" id="ARBA00022692"/>
    </source>
</evidence>
<dbReference type="GO" id="GO:0022857">
    <property type="term" value="F:transmembrane transporter activity"/>
    <property type="evidence" value="ECO:0007669"/>
    <property type="project" value="InterPro"/>
</dbReference>
<dbReference type="OrthoDB" id="4455417at2"/>
<evidence type="ECO:0000256" key="7">
    <source>
        <dbReference type="ARBA" id="ARBA00023136"/>
    </source>
</evidence>
<dbReference type="Gene3D" id="1.10.3470.10">
    <property type="entry name" value="ABC transporter involved in vitamin B12 uptake, BtuC"/>
    <property type="match status" value="1"/>
</dbReference>
<keyword evidence="9" id="KW-1185">Reference proteome</keyword>
<dbReference type="Pfam" id="PF01032">
    <property type="entry name" value="FecCD"/>
    <property type="match status" value="1"/>
</dbReference>
<keyword evidence="5" id="KW-0812">Transmembrane</keyword>
<name>A0A0K2H2E6_9CORY</name>
<gene>
    <name evidence="8" type="ORF">CLAC_11640</name>
</gene>
<dbReference type="AlphaFoldDB" id="A0A0K2H2E6"/>
<dbReference type="CDD" id="cd06550">
    <property type="entry name" value="TM_ABC_iron-siderophores_like"/>
    <property type="match status" value="1"/>
</dbReference>
<dbReference type="PANTHER" id="PTHR30472:SF24">
    <property type="entry name" value="FERRIC ENTEROBACTIN TRANSPORT SYSTEM PERMEASE PROTEIN FEPG"/>
    <property type="match status" value="1"/>
</dbReference>
<evidence type="ECO:0000256" key="2">
    <source>
        <dbReference type="ARBA" id="ARBA00007935"/>
    </source>
</evidence>
<proteinExistence type="inferred from homology"/>